<proteinExistence type="predicted"/>
<gene>
    <name evidence="1" type="ORF">QCA50_016583</name>
</gene>
<evidence type="ECO:0000313" key="2">
    <source>
        <dbReference type="Proteomes" id="UP001385951"/>
    </source>
</evidence>
<dbReference type="EMBL" id="JASBNA010000050">
    <property type="protein sequence ID" value="KAK7680343.1"/>
    <property type="molecule type" value="Genomic_DNA"/>
</dbReference>
<evidence type="ECO:0000313" key="1">
    <source>
        <dbReference type="EMBL" id="KAK7680343.1"/>
    </source>
</evidence>
<name>A0AAW0FS42_9APHY</name>
<dbReference type="AlphaFoldDB" id="A0AAW0FS42"/>
<dbReference type="Proteomes" id="UP001385951">
    <property type="component" value="Unassembled WGS sequence"/>
</dbReference>
<organism evidence="1 2">
    <name type="scientific">Cerrena zonata</name>
    <dbReference type="NCBI Taxonomy" id="2478898"/>
    <lineage>
        <taxon>Eukaryota</taxon>
        <taxon>Fungi</taxon>
        <taxon>Dikarya</taxon>
        <taxon>Basidiomycota</taxon>
        <taxon>Agaricomycotina</taxon>
        <taxon>Agaricomycetes</taxon>
        <taxon>Polyporales</taxon>
        <taxon>Cerrenaceae</taxon>
        <taxon>Cerrena</taxon>
    </lineage>
</organism>
<protein>
    <recommendedName>
        <fullName evidence="3">F-box domain-containing protein</fullName>
    </recommendedName>
</protein>
<keyword evidence="2" id="KW-1185">Reference proteome</keyword>
<accession>A0AAW0FS42</accession>
<comment type="caution">
    <text evidence="1">The sequence shown here is derived from an EMBL/GenBank/DDBJ whole genome shotgun (WGS) entry which is preliminary data.</text>
</comment>
<sequence length="264" mass="29740">MTVTLNSLSDPILLNIRSFLLGDIVAHVALENTCTTLRKLYANEDDTFWQLECFSAGFGRPRRRGDPNEQPTWRAVTHALANHSLKCEIRSCRDAHLYFAENYRVSSRTSIQTPIPSRQGVTFHPLYYYLHCNELSPRESSTFVPVPDAISILLTHLPTFPECRTSQYGPLCSHPNASCVFATWPPRETLNFYDGNGHTFLSIHNPDGCTILDINRALADLIPREPGTPPIDAAMAHYHDLVQASGLSFIQFAEHGQPTKRFSR</sequence>
<reference evidence="1 2" key="1">
    <citation type="submission" date="2022-09" db="EMBL/GenBank/DDBJ databases">
        <authorList>
            <person name="Palmer J.M."/>
        </authorList>
    </citation>
    <scope>NUCLEOTIDE SEQUENCE [LARGE SCALE GENOMIC DNA]</scope>
    <source>
        <strain evidence="1 2">DSM 7382</strain>
    </source>
</reference>
<evidence type="ECO:0008006" key="3">
    <source>
        <dbReference type="Google" id="ProtNLM"/>
    </source>
</evidence>